<dbReference type="PROSITE" id="PS51257">
    <property type="entry name" value="PROKAR_LIPOPROTEIN"/>
    <property type="match status" value="1"/>
</dbReference>
<organism evidence="3 4">
    <name type="scientific">Kineosporia corallincola</name>
    <dbReference type="NCBI Taxonomy" id="2835133"/>
    <lineage>
        <taxon>Bacteria</taxon>
        <taxon>Bacillati</taxon>
        <taxon>Actinomycetota</taxon>
        <taxon>Actinomycetes</taxon>
        <taxon>Kineosporiales</taxon>
        <taxon>Kineosporiaceae</taxon>
        <taxon>Kineosporia</taxon>
    </lineage>
</organism>
<keyword evidence="1" id="KW-0732">Signal</keyword>
<reference evidence="3 4" key="1">
    <citation type="submission" date="2021-05" db="EMBL/GenBank/DDBJ databases">
        <title>Kineosporia and Streptomyces sp. nov. two new marine actinobacteria isolated from Coral.</title>
        <authorList>
            <person name="Buangrab K."/>
            <person name="Sutthacheep M."/>
            <person name="Yeemin T."/>
            <person name="Harunari E."/>
            <person name="Igarashi Y."/>
            <person name="Kanchanasin P."/>
            <person name="Tanasupawat S."/>
            <person name="Phongsopitanun W."/>
        </authorList>
    </citation>
    <scope>NUCLEOTIDE SEQUENCE [LARGE SCALE GENOMIC DNA]</scope>
    <source>
        <strain evidence="3 4">J2-2</strain>
    </source>
</reference>
<dbReference type="SUPFAM" id="SSF53850">
    <property type="entry name" value="Periplasmic binding protein-like II"/>
    <property type="match status" value="1"/>
</dbReference>
<evidence type="ECO:0000313" key="3">
    <source>
        <dbReference type="EMBL" id="MBT0773653.1"/>
    </source>
</evidence>
<keyword evidence="4" id="KW-1185">Reference proteome</keyword>
<dbReference type="CDD" id="cd13606">
    <property type="entry name" value="PBP2_ProX_like"/>
    <property type="match status" value="1"/>
</dbReference>
<sequence length="304" mass="31958">MPRRRLLVLSVLSVLSIGLAACGGGGDPLRSAEPSPATGGTTITVGSANFPESQLLGEMYAQVLENAGLHVERRFGIGSREIYVPALRDGSIDVLPEYNGALLAYLAGNEPVDAGSAEAVAAGLDDELPSGLELLDPAPAEAKDALVVTRRTADRYALTSLADLPPVAGDLVVGAGPEYRERQQGLVGLRSEYGLNFKNFQALDAGGPLTVQALRTGRVQLGGLLSTDPVIAQEDFVVLDDPRRLFGVQNVIPLARKGVLPPEAVTALNAFSENLTTDKLSAALGRFTLDQEDAATIARDYLDE</sequence>
<comment type="caution">
    <text evidence="3">The sequence shown here is derived from an EMBL/GenBank/DDBJ whole genome shotgun (WGS) entry which is preliminary data.</text>
</comment>
<feature type="signal peptide" evidence="1">
    <location>
        <begin position="1"/>
        <end position="20"/>
    </location>
</feature>
<accession>A0ABS5TS92</accession>
<dbReference type="Pfam" id="PF04069">
    <property type="entry name" value="OpuAC"/>
    <property type="match status" value="1"/>
</dbReference>
<dbReference type="EMBL" id="JAHBAY010000019">
    <property type="protein sequence ID" value="MBT0773653.1"/>
    <property type="molecule type" value="Genomic_DNA"/>
</dbReference>
<dbReference type="Gene3D" id="3.40.190.10">
    <property type="entry name" value="Periplasmic binding protein-like II"/>
    <property type="match status" value="1"/>
</dbReference>
<feature type="domain" description="ABC-type glycine betaine transport system substrate-binding" evidence="2">
    <location>
        <begin position="42"/>
        <end position="304"/>
    </location>
</feature>
<name>A0ABS5TS92_9ACTN</name>
<gene>
    <name evidence="3" type="ORF">KIH74_32210</name>
</gene>
<dbReference type="Gene3D" id="3.40.190.120">
    <property type="entry name" value="Osmoprotection protein (prox), domain 2"/>
    <property type="match status" value="1"/>
</dbReference>
<evidence type="ECO:0000313" key="4">
    <source>
        <dbReference type="Proteomes" id="UP001197247"/>
    </source>
</evidence>
<protein>
    <submittedName>
        <fullName evidence="3">ABC transporter substrate-binding protein</fullName>
    </submittedName>
</protein>
<dbReference type="InterPro" id="IPR007210">
    <property type="entry name" value="ABC_Gly_betaine_transp_sub-bd"/>
</dbReference>
<evidence type="ECO:0000256" key="1">
    <source>
        <dbReference type="SAM" id="SignalP"/>
    </source>
</evidence>
<dbReference type="Proteomes" id="UP001197247">
    <property type="component" value="Unassembled WGS sequence"/>
</dbReference>
<proteinExistence type="predicted"/>
<evidence type="ECO:0000259" key="2">
    <source>
        <dbReference type="Pfam" id="PF04069"/>
    </source>
</evidence>
<feature type="chain" id="PRO_5046858631" evidence="1">
    <location>
        <begin position="21"/>
        <end position="304"/>
    </location>
</feature>